<dbReference type="Proteomes" id="UP001431572">
    <property type="component" value="Chromosome 2"/>
</dbReference>
<dbReference type="NCBIfam" id="TIGR03798">
    <property type="entry name" value="leader_Nif11"/>
    <property type="match status" value="1"/>
</dbReference>
<protein>
    <submittedName>
        <fullName evidence="3">Nif11-like leader peptide family RiPP</fullName>
    </submittedName>
    <submittedName>
        <fullName evidence="2">Nif11-like leader peptide family natural product</fullName>
    </submittedName>
</protein>
<evidence type="ECO:0000313" key="2">
    <source>
        <dbReference type="EMBL" id="NWJ48804.1"/>
    </source>
</evidence>
<evidence type="ECO:0000259" key="1">
    <source>
        <dbReference type="Pfam" id="PF07862"/>
    </source>
</evidence>
<dbReference type="Pfam" id="PF07862">
    <property type="entry name" value="Nif11"/>
    <property type="match status" value="1"/>
</dbReference>
<dbReference type="EMBL" id="CP128400">
    <property type="protein sequence ID" value="WJW68735.1"/>
    <property type="molecule type" value="Genomic_DNA"/>
</dbReference>
<sequence length="102" mass="11032">MSKATALAFIEQLEVNAALKQHFDSLATGDVKSLLKMASAAGFAFSEADWKDALQSKLTPELSADDLEHVAGGASEFFQQPDHKIIGGQAALIKWYNVGFKF</sequence>
<proteinExistence type="predicted"/>
<evidence type="ECO:0000313" key="3">
    <source>
        <dbReference type="EMBL" id="WJW68735.1"/>
    </source>
</evidence>
<dbReference type="RefSeq" id="WP_341470642.1">
    <property type="nucleotide sequence ID" value="NZ_CP128400.1"/>
</dbReference>
<accession>A0A8T7M9R1</accession>
<feature type="domain" description="Nif11" evidence="1">
    <location>
        <begin position="1"/>
        <end position="50"/>
    </location>
</feature>
<keyword evidence="5" id="KW-1185">Reference proteome</keyword>
<dbReference type="InterPro" id="IPR012903">
    <property type="entry name" value="Nif11"/>
</dbReference>
<gene>
    <name evidence="2" type="ORF">HXX08_23340</name>
    <name evidence="3" type="ORF">OZ401_004352</name>
</gene>
<dbReference type="InterPro" id="IPR022516">
    <property type="entry name" value="CHP03798_Ocin"/>
</dbReference>
<dbReference type="Proteomes" id="UP000521676">
    <property type="component" value="Unassembled WGS sequence"/>
</dbReference>
<organism evidence="2 4">
    <name type="scientific">Candidatus Chlorohelix allophototropha</name>
    <dbReference type="NCBI Taxonomy" id="3003348"/>
    <lineage>
        <taxon>Bacteria</taxon>
        <taxon>Bacillati</taxon>
        <taxon>Chloroflexota</taxon>
        <taxon>Chloroflexia</taxon>
        <taxon>Candidatus Chloroheliales</taxon>
        <taxon>Candidatus Chloroheliaceae</taxon>
        <taxon>Candidatus Chlorohelix</taxon>
    </lineage>
</organism>
<evidence type="ECO:0000313" key="5">
    <source>
        <dbReference type="Proteomes" id="UP001431572"/>
    </source>
</evidence>
<reference evidence="3" key="2">
    <citation type="journal article" date="2024" name="Nature">
        <title>Anoxygenic phototroph of the Chloroflexota uses a type I reaction centre.</title>
        <authorList>
            <person name="Tsuji J.M."/>
            <person name="Shaw N.A."/>
            <person name="Nagashima S."/>
            <person name="Venkiteswaran J.J."/>
            <person name="Schiff S.L."/>
            <person name="Watanabe T."/>
            <person name="Fukui M."/>
            <person name="Hanada S."/>
            <person name="Tank M."/>
            <person name="Neufeld J.D."/>
        </authorList>
    </citation>
    <scope>NUCLEOTIDE SEQUENCE</scope>
    <source>
        <strain evidence="3">L227-S17</strain>
    </source>
</reference>
<name>A0A8T7M9R1_9CHLR</name>
<dbReference type="EMBL" id="JACATZ010000003">
    <property type="protein sequence ID" value="NWJ48804.1"/>
    <property type="molecule type" value="Genomic_DNA"/>
</dbReference>
<evidence type="ECO:0000313" key="4">
    <source>
        <dbReference type="Proteomes" id="UP000521676"/>
    </source>
</evidence>
<dbReference type="AlphaFoldDB" id="A0A8T7M9R1"/>
<reference evidence="2 4" key="1">
    <citation type="submission" date="2020-06" db="EMBL/GenBank/DDBJ databases">
        <title>Anoxygenic phototrophic Chloroflexota member uses a Type I reaction center.</title>
        <authorList>
            <person name="Tsuji J.M."/>
            <person name="Shaw N.A."/>
            <person name="Nagashima S."/>
            <person name="Venkiteswaran J."/>
            <person name="Schiff S.L."/>
            <person name="Hanada S."/>
            <person name="Tank M."/>
            <person name="Neufeld J.D."/>
        </authorList>
    </citation>
    <scope>NUCLEOTIDE SEQUENCE [LARGE SCALE GENOMIC DNA]</scope>
    <source>
        <strain evidence="2">L227-S17</strain>
    </source>
</reference>